<proteinExistence type="predicted"/>
<accession>A0A3L6KWZ8</accession>
<dbReference type="AlphaFoldDB" id="A0A3L6KWZ8"/>
<feature type="region of interest" description="Disordered" evidence="1">
    <location>
        <begin position="148"/>
        <end position="168"/>
    </location>
</feature>
<feature type="region of interest" description="Disordered" evidence="1">
    <location>
        <begin position="1"/>
        <end position="36"/>
    </location>
</feature>
<organism evidence="2 3">
    <name type="scientific">Trypanosoma brucei equiperdum</name>
    <dbReference type="NCBI Taxonomy" id="630700"/>
    <lineage>
        <taxon>Eukaryota</taxon>
        <taxon>Discoba</taxon>
        <taxon>Euglenozoa</taxon>
        <taxon>Kinetoplastea</taxon>
        <taxon>Metakinetoplastina</taxon>
        <taxon>Trypanosomatida</taxon>
        <taxon>Trypanosomatidae</taxon>
        <taxon>Trypanosoma</taxon>
    </lineage>
</organism>
<evidence type="ECO:0000256" key="1">
    <source>
        <dbReference type="SAM" id="MobiDB-lite"/>
    </source>
</evidence>
<reference evidence="2 3" key="1">
    <citation type="submission" date="2018-09" db="EMBL/GenBank/DDBJ databases">
        <title>whole genome sequence of T. equiperdum IVM-t1 strain.</title>
        <authorList>
            <person name="Suganuma K."/>
        </authorList>
    </citation>
    <scope>NUCLEOTIDE SEQUENCE [LARGE SCALE GENOMIC DNA]</scope>
    <source>
        <strain evidence="2 3">IVM-t1</strain>
    </source>
</reference>
<dbReference type="EMBL" id="QSBY01000011">
    <property type="protein sequence ID" value="RHW67407.1"/>
    <property type="molecule type" value="Genomic_DNA"/>
</dbReference>
<gene>
    <name evidence="2" type="ORF">DPX39_110132200</name>
</gene>
<comment type="caution">
    <text evidence="2">The sequence shown here is derived from an EMBL/GenBank/DDBJ whole genome shotgun (WGS) entry which is preliminary data.</text>
</comment>
<dbReference type="Proteomes" id="UP000266743">
    <property type="component" value="Chromosome 11"/>
</dbReference>
<protein>
    <submittedName>
        <fullName evidence="2">Uncharacterized protein</fullName>
    </submittedName>
</protein>
<evidence type="ECO:0000313" key="3">
    <source>
        <dbReference type="Proteomes" id="UP000266743"/>
    </source>
</evidence>
<evidence type="ECO:0000313" key="2">
    <source>
        <dbReference type="EMBL" id="RHW67407.1"/>
    </source>
</evidence>
<name>A0A3L6KWZ8_9TRYP</name>
<sequence>MKQQTPAGATRRGASPHGRNRNYEKSLSAANGPEEDLPQLQEKLHEAAEYVFQQRFYIHRLDSTISLSEDAEHALPKSETCETTRTAIQQLFDLEDTLSRRADHYIRVANVTALRFLNEKRYTHALQMLLNVESMTRKGAGKDFPFFSGNDSLSSPLSNDSEASPGSL</sequence>